<dbReference type="CDD" id="cd01833">
    <property type="entry name" value="XynB_like"/>
    <property type="match status" value="1"/>
</dbReference>
<dbReference type="InterPro" id="IPR036514">
    <property type="entry name" value="SGNH_hydro_sf"/>
</dbReference>
<evidence type="ECO:0000313" key="1">
    <source>
        <dbReference type="EMBL" id="KAL2832520.1"/>
    </source>
</evidence>
<sequence>MRRRHFSRSSIATAPARPPPLYLAILTLTFLTLFTTVLSTTPTLPITNLNLISPHPQNAADLAPRTTKPFLLRIMPLGASITVGYQSSDGNGYRKPLREQLRFAGWEVDMVGSLVNGTMLDHQNEGHFGDTIDGVAKAAIRSVDMQPNIVLINVGTNDAIQNVYISGAGARIDTLITDLFTRIPNTTVILSTLIPNTHVQRVVERISQEYRNVASRRRAQGERVVLAEMSYFIGSERLVDGTHPDDTGYKEMAAVWWAAISTAESEGLLERANGVGKAMAVLTGGNGTRQEGAGLDDGGVVEDPGLPAYIAPAQPSGDTGGAAARWGVGIGRGEVVWMVGVLGIGEFLTSDTSGLCVGFD</sequence>
<dbReference type="SUPFAM" id="SSF52266">
    <property type="entry name" value="SGNH hydrolase"/>
    <property type="match status" value="1"/>
</dbReference>
<dbReference type="PANTHER" id="PTHR30383">
    <property type="entry name" value="THIOESTERASE 1/PROTEASE 1/LYSOPHOSPHOLIPASE L1"/>
    <property type="match status" value="1"/>
</dbReference>
<dbReference type="PANTHER" id="PTHR30383:SF31">
    <property type="entry name" value="SGNH HYDROLASE-TYPE ESTERASE DOMAIN-CONTAINING PROTEIN-RELATED"/>
    <property type="match status" value="1"/>
</dbReference>
<keyword evidence="1" id="KW-0378">Hydrolase</keyword>
<proteinExistence type="predicted"/>
<dbReference type="Gene3D" id="3.40.50.1110">
    <property type="entry name" value="SGNH hydrolase"/>
    <property type="match status" value="1"/>
</dbReference>
<keyword evidence="2" id="KW-1185">Reference proteome</keyword>
<accession>A0ABR4IXR5</accession>
<name>A0ABR4IXR5_9EURO</name>
<gene>
    <name evidence="1" type="ORF">BDW59DRAFT_157343</name>
</gene>
<dbReference type="InterPro" id="IPR001087">
    <property type="entry name" value="GDSL"/>
</dbReference>
<protein>
    <submittedName>
        <fullName evidence="1">SGNH hydrolase-type esterase domain-containing protein</fullName>
    </submittedName>
</protein>
<organism evidence="1 2">
    <name type="scientific">Aspergillus cavernicola</name>
    <dbReference type="NCBI Taxonomy" id="176166"/>
    <lineage>
        <taxon>Eukaryota</taxon>
        <taxon>Fungi</taxon>
        <taxon>Dikarya</taxon>
        <taxon>Ascomycota</taxon>
        <taxon>Pezizomycotina</taxon>
        <taxon>Eurotiomycetes</taxon>
        <taxon>Eurotiomycetidae</taxon>
        <taxon>Eurotiales</taxon>
        <taxon>Aspergillaceae</taxon>
        <taxon>Aspergillus</taxon>
        <taxon>Aspergillus subgen. Nidulantes</taxon>
    </lineage>
</organism>
<dbReference type="Proteomes" id="UP001610335">
    <property type="component" value="Unassembled WGS sequence"/>
</dbReference>
<dbReference type="GO" id="GO:0016787">
    <property type="term" value="F:hydrolase activity"/>
    <property type="evidence" value="ECO:0007669"/>
    <property type="project" value="UniProtKB-KW"/>
</dbReference>
<reference evidence="1 2" key="1">
    <citation type="submission" date="2024-07" db="EMBL/GenBank/DDBJ databases">
        <title>Section-level genome sequencing and comparative genomics of Aspergillus sections Usti and Cavernicolus.</title>
        <authorList>
            <consortium name="Lawrence Berkeley National Laboratory"/>
            <person name="Nybo J.L."/>
            <person name="Vesth T.C."/>
            <person name="Theobald S."/>
            <person name="Frisvad J.C."/>
            <person name="Larsen T.O."/>
            <person name="Kjaerboelling I."/>
            <person name="Rothschild-Mancinelli K."/>
            <person name="Lyhne E.K."/>
            <person name="Kogle M.E."/>
            <person name="Barry K."/>
            <person name="Clum A."/>
            <person name="Na H."/>
            <person name="Ledsgaard L."/>
            <person name="Lin J."/>
            <person name="Lipzen A."/>
            <person name="Kuo A."/>
            <person name="Riley R."/>
            <person name="Mondo S."/>
            <person name="LaButti K."/>
            <person name="Haridas S."/>
            <person name="Pangalinan J."/>
            <person name="Salamov A.A."/>
            <person name="Simmons B.A."/>
            <person name="Magnuson J.K."/>
            <person name="Chen J."/>
            <person name="Drula E."/>
            <person name="Henrissat B."/>
            <person name="Wiebenga A."/>
            <person name="Lubbers R.J."/>
            <person name="Gomes A.C."/>
            <person name="Makela M.R."/>
            <person name="Stajich J."/>
            <person name="Grigoriev I.V."/>
            <person name="Mortensen U.H."/>
            <person name="De vries R.P."/>
            <person name="Baker S.E."/>
            <person name="Andersen M.R."/>
        </authorList>
    </citation>
    <scope>NUCLEOTIDE SEQUENCE [LARGE SCALE GENOMIC DNA]</scope>
    <source>
        <strain evidence="1 2">CBS 600.67</strain>
    </source>
</reference>
<dbReference type="Pfam" id="PF00657">
    <property type="entry name" value="Lipase_GDSL"/>
    <property type="match status" value="1"/>
</dbReference>
<dbReference type="InterPro" id="IPR051532">
    <property type="entry name" value="Ester_Hydrolysis_Enzymes"/>
</dbReference>
<evidence type="ECO:0000313" key="2">
    <source>
        <dbReference type="Proteomes" id="UP001610335"/>
    </source>
</evidence>
<comment type="caution">
    <text evidence="1">The sequence shown here is derived from an EMBL/GenBank/DDBJ whole genome shotgun (WGS) entry which is preliminary data.</text>
</comment>
<dbReference type="EMBL" id="JBFXLS010000006">
    <property type="protein sequence ID" value="KAL2832520.1"/>
    <property type="molecule type" value="Genomic_DNA"/>
</dbReference>